<reference evidence="1" key="1">
    <citation type="submission" date="2014-09" db="EMBL/GenBank/DDBJ databases">
        <authorList>
            <person name="Magalhaes I.L.F."/>
            <person name="Oliveira U."/>
            <person name="Santos F.R."/>
            <person name="Vidigal T.H.D.A."/>
            <person name="Brescovit A.D."/>
            <person name="Santos A.J."/>
        </authorList>
    </citation>
    <scope>NUCLEOTIDE SEQUENCE</scope>
    <source>
        <tissue evidence="1">Shoot tissue taken approximately 20 cm above the soil surface</tissue>
    </source>
</reference>
<reference evidence="1" key="2">
    <citation type="journal article" date="2015" name="Data Brief">
        <title>Shoot transcriptome of the giant reed, Arundo donax.</title>
        <authorList>
            <person name="Barrero R.A."/>
            <person name="Guerrero F.D."/>
            <person name="Moolhuijzen P."/>
            <person name="Goolsby J.A."/>
            <person name="Tidwell J."/>
            <person name="Bellgard S.E."/>
            <person name="Bellgard M.I."/>
        </authorList>
    </citation>
    <scope>NUCLEOTIDE SEQUENCE</scope>
    <source>
        <tissue evidence="1">Shoot tissue taken approximately 20 cm above the soil surface</tissue>
    </source>
</reference>
<organism evidence="1">
    <name type="scientific">Arundo donax</name>
    <name type="common">Giant reed</name>
    <name type="synonym">Donax arundinaceus</name>
    <dbReference type="NCBI Taxonomy" id="35708"/>
    <lineage>
        <taxon>Eukaryota</taxon>
        <taxon>Viridiplantae</taxon>
        <taxon>Streptophyta</taxon>
        <taxon>Embryophyta</taxon>
        <taxon>Tracheophyta</taxon>
        <taxon>Spermatophyta</taxon>
        <taxon>Magnoliopsida</taxon>
        <taxon>Liliopsida</taxon>
        <taxon>Poales</taxon>
        <taxon>Poaceae</taxon>
        <taxon>PACMAD clade</taxon>
        <taxon>Arundinoideae</taxon>
        <taxon>Arundineae</taxon>
        <taxon>Arundo</taxon>
    </lineage>
</organism>
<dbReference type="EMBL" id="GBRH01265441">
    <property type="protein sequence ID" value="JAD32454.1"/>
    <property type="molecule type" value="Transcribed_RNA"/>
</dbReference>
<sequence>MLQMKTDKPRTECKLEILQTMISFCE</sequence>
<protein>
    <submittedName>
        <fullName evidence="1">Uncharacterized protein</fullName>
    </submittedName>
</protein>
<evidence type="ECO:0000313" key="1">
    <source>
        <dbReference type="EMBL" id="JAD32454.1"/>
    </source>
</evidence>
<proteinExistence type="predicted"/>
<dbReference type="AlphaFoldDB" id="A0A0A8YZ83"/>
<accession>A0A0A8YZ83</accession>
<name>A0A0A8YZ83_ARUDO</name>